<sequence length="106" mass="12265">MDKPSSSTAGPGDKHDSNNSLESKRRLRYQKSYSVEIQKHDERRDSLIADAYKEARINEEVARSLEQDEQEASMLLRMKRYATVVKIARQTGYSVSMTVRELLRQT</sequence>
<reference evidence="3 4" key="1">
    <citation type="submission" date="2016-11" db="UniProtKB">
        <authorList>
            <consortium name="WormBaseParasite"/>
        </authorList>
    </citation>
    <scope>IDENTIFICATION</scope>
</reference>
<protein>
    <submittedName>
        <fullName evidence="3 4">RHH_1 domain-containing protein</fullName>
    </submittedName>
</protein>
<proteinExistence type="predicted"/>
<dbReference type="WBParaSite" id="maker-uti_cns_0016620-snap-gene-0.2-mRNA-1">
    <property type="protein sequence ID" value="maker-uti_cns_0016620-snap-gene-0.2-mRNA-1"/>
    <property type="gene ID" value="maker-uti_cns_0016620-snap-gene-0.2"/>
</dbReference>
<organism evidence="2 5">
    <name type="scientific">Macrostomum lignano</name>
    <dbReference type="NCBI Taxonomy" id="282301"/>
    <lineage>
        <taxon>Eukaryota</taxon>
        <taxon>Metazoa</taxon>
        <taxon>Spiralia</taxon>
        <taxon>Lophotrochozoa</taxon>
        <taxon>Platyhelminthes</taxon>
        <taxon>Rhabditophora</taxon>
        <taxon>Macrostomorpha</taxon>
        <taxon>Macrostomida</taxon>
        <taxon>Macrostomidae</taxon>
        <taxon>Macrostomum</taxon>
    </lineage>
</organism>
<evidence type="ECO:0000313" key="3">
    <source>
        <dbReference type="WBParaSite" id="maker-uti_cns_0015819-snap-gene-0.2-mRNA-1"/>
    </source>
</evidence>
<evidence type="ECO:0000313" key="5">
    <source>
        <dbReference type="WBParaSite" id="maker-uti_cns_0049107-snap-gene-0.6-mRNA-1"/>
    </source>
</evidence>
<dbReference type="WBParaSite" id="maker-uti_cns_0015819-snap-gene-0.2-mRNA-1">
    <property type="protein sequence ID" value="maker-uti_cns_0015819-snap-gene-0.2-mRNA-1"/>
    <property type="gene ID" value="maker-uti_cns_0015819-snap-gene-0.2"/>
</dbReference>
<name>A0A1I8JLT1_9PLAT</name>
<dbReference type="Proteomes" id="UP000095280">
    <property type="component" value="Unplaced"/>
</dbReference>
<feature type="region of interest" description="Disordered" evidence="1">
    <location>
        <begin position="1"/>
        <end position="27"/>
    </location>
</feature>
<dbReference type="WBParaSite" id="maker-uti_cns_0049107-snap-gene-0.6-mRNA-1">
    <property type="protein sequence ID" value="maker-uti_cns_0049107-snap-gene-0.6-mRNA-1"/>
    <property type="gene ID" value="maker-uti_cns_0049107-snap-gene-0.6"/>
</dbReference>
<evidence type="ECO:0000313" key="2">
    <source>
        <dbReference type="Proteomes" id="UP000095280"/>
    </source>
</evidence>
<accession>A0A1I8JLT1</accession>
<dbReference type="AlphaFoldDB" id="A0A1I8JLT1"/>
<keyword evidence="2" id="KW-1185">Reference proteome</keyword>
<evidence type="ECO:0000256" key="1">
    <source>
        <dbReference type="SAM" id="MobiDB-lite"/>
    </source>
</evidence>
<evidence type="ECO:0000313" key="4">
    <source>
        <dbReference type="WBParaSite" id="maker-uti_cns_0016620-snap-gene-0.2-mRNA-1"/>
    </source>
</evidence>